<protein>
    <submittedName>
        <fullName evidence="1">Uncharacterized protein</fullName>
    </submittedName>
</protein>
<evidence type="ECO:0000313" key="1">
    <source>
        <dbReference type="EMBL" id="BCS89025.1"/>
    </source>
</evidence>
<organism evidence="1 2">
    <name type="scientific">Pseudodesulfovibrio sediminis</name>
    <dbReference type="NCBI Taxonomy" id="2810563"/>
    <lineage>
        <taxon>Bacteria</taxon>
        <taxon>Pseudomonadati</taxon>
        <taxon>Thermodesulfobacteriota</taxon>
        <taxon>Desulfovibrionia</taxon>
        <taxon>Desulfovibrionales</taxon>
        <taxon>Desulfovibrionaceae</taxon>
    </lineage>
</organism>
<keyword evidence="2" id="KW-1185">Reference proteome</keyword>
<dbReference type="EMBL" id="AP024485">
    <property type="protein sequence ID" value="BCS89025.1"/>
    <property type="molecule type" value="Genomic_DNA"/>
</dbReference>
<gene>
    <name evidence="1" type="ORF">PSDVSF_22670</name>
</gene>
<reference evidence="1" key="1">
    <citation type="journal article" date="2022" name="Arch. Microbiol.">
        <title>Pseudodesulfovibrio sediminis sp. nov., a mesophilic and neutrophilic sulfate-reducing bacterium isolated from sediment of a brackish lake.</title>
        <authorList>
            <person name="Takahashi A."/>
            <person name="Kojima H."/>
            <person name="Watanabe M."/>
            <person name="Fukui M."/>
        </authorList>
    </citation>
    <scope>NUCLEOTIDE SEQUENCE</scope>
    <source>
        <strain evidence="1">SF6</strain>
    </source>
</reference>
<evidence type="ECO:0000313" key="2">
    <source>
        <dbReference type="Proteomes" id="UP001053296"/>
    </source>
</evidence>
<proteinExistence type="predicted"/>
<sequence>MYRTLWTHSLCRLLLRLNRLRGNNSLSLLFGERHSARIQDELQSGLKPGTQALFDL</sequence>
<dbReference type="Proteomes" id="UP001053296">
    <property type="component" value="Chromosome"/>
</dbReference>
<name>A0ABN6EU53_9BACT</name>
<accession>A0ABN6EU53</accession>